<reference evidence="2 3" key="1">
    <citation type="submission" date="2020-09" db="EMBL/GenBank/DDBJ databases">
        <title>De no assembly of potato wild relative species, Solanum commersonii.</title>
        <authorList>
            <person name="Cho K."/>
        </authorList>
    </citation>
    <scope>NUCLEOTIDE SEQUENCE [LARGE SCALE GENOMIC DNA]</scope>
    <source>
        <strain evidence="2">LZ3.2</strain>
        <tissue evidence="2">Leaf</tissue>
    </source>
</reference>
<evidence type="ECO:0000313" key="2">
    <source>
        <dbReference type="EMBL" id="KAG5580446.1"/>
    </source>
</evidence>
<evidence type="ECO:0000313" key="3">
    <source>
        <dbReference type="Proteomes" id="UP000824120"/>
    </source>
</evidence>
<feature type="compositionally biased region" description="Polar residues" evidence="1">
    <location>
        <begin position="188"/>
        <end position="214"/>
    </location>
</feature>
<dbReference type="EMBL" id="JACXVP010000010">
    <property type="protein sequence ID" value="KAG5580446.1"/>
    <property type="molecule type" value="Genomic_DNA"/>
</dbReference>
<evidence type="ECO:0000256" key="1">
    <source>
        <dbReference type="SAM" id="MobiDB-lite"/>
    </source>
</evidence>
<proteinExistence type="predicted"/>
<dbReference type="Proteomes" id="UP000824120">
    <property type="component" value="Chromosome 10"/>
</dbReference>
<keyword evidence="3" id="KW-1185">Reference proteome</keyword>
<dbReference type="AlphaFoldDB" id="A0A9J5WZM7"/>
<sequence length="214" mass="23191">MWASGKRCRLTTCDSSQVPHASKVAYAHLANDVSQRQATSSDFYTHLMWLVRFGQVTLANDMLDVVLGLPALTVAFLQRLVIVGSGLPASFVSCTCQVSDVTRGNICRDLVDNMRMLRPTSADKGMQVTNDAARPCPTSDDLCVQATNDDVRPCLMLADRCVQATNNSATDDAGNSCPTSVDRCVQFPNDTSKPRPTSADQYMQATDNSGIPYS</sequence>
<gene>
    <name evidence="2" type="ORF">H5410_051073</name>
</gene>
<comment type="caution">
    <text evidence="2">The sequence shown here is derived from an EMBL/GenBank/DDBJ whole genome shotgun (WGS) entry which is preliminary data.</text>
</comment>
<name>A0A9J5WZM7_SOLCO</name>
<accession>A0A9J5WZM7</accession>
<organism evidence="2 3">
    <name type="scientific">Solanum commersonii</name>
    <name type="common">Commerson's wild potato</name>
    <name type="synonym">Commerson's nightshade</name>
    <dbReference type="NCBI Taxonomy" id="4109"/>
    <lineage>
        <taxon>Eukaryota</taxon>
        <taxon>Viridiplantae</taxon>
        <taxon>Streptophyta</taxon>
        <taxon>Embryophyta</taxon>
        <taxon>Tracheophyta</taxon>
        <taxon>Spermatophyta</taxon>
        <taxon>Magnoliopsida</taxon>
        <taxon>eudicotyledons</taxon>
        <taxon>Gunneridae</taxon>
        <taxon>Pentapetalae</taxon>
        <taxon>asterids</taxon>
        <taxon>lamiids</taxon>
        <taxon>Solanales</taxon>
        <taxon>Solanaceae</taxon>
        <taxon>Solanoideae</taxon>
        <taxon>Solaneae</taxon>
        <taxon>Solanum</taxon>
    </lineage>
</organism>
<feature type="non-terminal residue" evidence="2">
    <location>
        <position position="1"/>
    </location>
</feature>
<protein>
    <submittedName>
        <fullName evidence="2">Uncharacterized protein</fullName>
    </submittedName>
</protein>
<feature type="region of interest" description="Disordered" evidence="1">
    <location>
        <begin position="185"/>
        <end position="214"/>
    </location>
</feature>